<dbReference type="PANTHER" id="PTHR45786:SF74">
    <property type="entry name" value="ATP-DEPENDENT DNA HELICASE"/>
    <property type="match status" value="1"/>
</dbReference>
<dbReference type="OrthoDB" id="1639296at2759"/>
<comment type="caution">
    <text evidence="2">The sequence shown here is derived from an EMBL/GenBank/DDBJ whole genome shotgun (WGS) entry which is preliminary data.</text>
</comment>
<dbReference type="AlphaFoldDB" id="A0A5C7HSU4"/>
<feature type="domain" description="Helitron helicase-like" evidence="1">
    <location>
        <begin position="39"/>
        <end position="123"/>
    </location>
</feature>
<proteinExistence type="predicted"/>
<gene>
    <name evidence="2" type="ORF">EZV62_014730</name>
</gene>
<dbReference type="Proteomes" id="UP000323000">
    <property type="component" value="Chromosome 6"/>
</dbReference>
<dbReference type="EMBL" id="VAHF01000006">
    <property type="protein sequence ID" value="TXG60157.1"/>
    <property type="molecule type" value="Genomic_DNA"/>
</dbReference>
<protein>
    <recommendedName>
        <fullName evidence="1">Helitron helicase-like domain-containing protein</fullName>
    </recommendedName>
</protein>
<evidence type="ECO:0000313" key="2">
    <source>
        <dbReference type="EMBL" id="TXG60157.1"/>
    </source>
</evidence>
<keyword evidence="3" id="KW-1185">Reference proteome</keyword>
<evidence type="ECO:0000259" key="1">
    <source>
        <dbReference type="Pfam" id="PF14214"/>
    </source>
</evidence>
<name>A0A5C7HSU4_9ROSI</name>
<reference evidence="3" key="1">
    <citation type="journal article" date="2019" name="Gigascience">
        <title>De novo genome assembly of the endangered Acer yangbiense, a plant species with extremely small populations endemic to Yunnan Province, China.</title>
        <authorList>
            <person name="Yang J."/>
            <person name="Wariss H.M."/>
            <person name="Tao L."/>
            <person name="Zhang R."/>
            <person name="Yun Q."/>
            <person name="Hollingsworth P."/>
            <person name="Dao Z."/>
            <person name="Luo G."/>
            <person name="Guo H."/>
            <person name="Ma Y."/>
            <person name="Sun W."/>
        </authorList>
    </citation>
    <scope>NUCLEOTIDE SEQUENCE [LARGE SCALE GENOMIC DNA]</scope>
    <source>
        <strain evidence="3">cv. Malutang</strain>
    </source>
</reference>
<dbReference type="InterPro" id="IPR025476">
    <property type="entry name" value="Helitron_helicase-like"/>
</dbReference>
<organism evidence="2 3">
    <name type="scientific">Acer yangbiense</name>
    <dbReference type="NCBI Taxonomy" id="1000413"/>
    <lineage>
        <taxon>Eukaryota</taxon>
        <taxon>Viridiplantae</taxon>
        <taxon>Streptophyta</taxon>
        <taxon>Embryophyta</taxon>
        <taxon>Tracheophyta</taxon>
        <taxon>Spermatophyta</taxon>
        <taxon>Magnoliopsida</taxon>
        <taxon>eudicotyledons</taxon>
        <taxon>Gunneridae</taxon>
        <taxon>Pentapetalae</taxon>
        <taxon>rosids</taxon>
        <taxon>malvids</taxon>
        <taxon>Sapindales</taxon>
        <taxon>Sapindaceae</taxon>
        <taxon>Hippocastanoideae</taxon>
        <taxon>Acereae</taxon>
        <taxon>Acer</taxon>
    </lineage>
</organism>
<accession>A0A5C7HSU4</accession>
<evidence type="ECO:0000313" key="3">
    <source>
        <dbReference type="Proteomes" id="UP000323000"/>
    </source>
</evidence>
<dbReference type="Pfam" id="PF14214">
    <property type="entry name" value="Helitron_like_N"/>
    <property type="match status" value="1"/>
</dbReference>
<dbReference type="PANTHER" id="PTHR45786">
    <property type="entry name" value="DNA BINDING PROTEIN-LIKE"/>
    <property type="match status" value="1"/>
</dbReference>
<sequence>MLSLIKDFTILPQFFKLKLYVWVDDEPSSECRSRDIVVYGHAGQLLQQYVVDMYVKLETSRLDYFRNQQDVIRAELYQGIINSFEVGEDRGSRVGRRVILPSSFIEGPRDMKKRYMDAMALVQ</sequence>